<keyword evidence="3" id="KW-1185">Reference proteome</keyword>
<feature type="compositionally biased region" description="Basic residues" evidence="1">
    <location>
        <begin position="1"/>
        <end position="13"/>
    </location>
</feature>
<accession>A0A2G8SBV7</accession>
<evidence type="ECO:0000256" key="1">
    <source>
        <dbReference type="SAM" id="MobiDB-lite"/>
    </source>
</evidence>
<organism evidence="2 3">
    <name type="scientific">Ganoderma sinense ZZ0214-1</name>
    <dbReference type="NCBI Taxonomy" id="1077348"/>
    <lineage>
        <taxon>Eukaryota</taxon>
        <taxon>Fungi</taxon>
        <taxon>Dikarya</taxon>
        <taxon>Basidiomycota</taxon>
        <taxon>Agaricomycotina</taxon>
        <taxon>Agaricomycetes</taxon>
        <taxon>Polyporales</taxon>
        <taxon>Polyporaceae</taxon>
        <taxon>Ganoderma</taxon>
    </lineage>
</organism>
<comment type="caution">
    <text evidence="2">The sequence shown here is derived from an EMBL/GenBank/DDBJ whole genome shotgun (WGS) entry which is preliminary data.</text>
</comment>
<protein>
    <submittedName>
        <fullName evidence="2">Uncharacterized protein</fullName>
    </submittedName>
</protein>
<proteinExistence type="predicted"/>
<dbReference type="OrthoDB" id="2756970at2759"/>
<reference evidence="2 3" key="1">
    <citation type="journal article" date="2015" name="Sci. Rep.">
        <title>Chromosome-level genome map provides insights into diverse defense mechanisms in the medicinal fungus Ganoderma sinense.</title>
        <authorList>
            <person name="Zhu Y."/>
            <person name="Xu J."/>
            <person name="Sun C."/>
            <person name="Zhou S."/>
            <person name="Xu H."/>
            <person name="Nelson D.R."/>
            <person name="Qian J."/>
            <person name="Song J."/>
            <person name="Luo H."/>
            <person name="Xiang L."/>
            <person name="Li Y."/>
            <person name="Xu Z."/>
            <person name="Ji A."/>
            <person name="Wang L."/>
            <person name="Lu S."/>
            <person name="Hayward A."/>
            <person name="Sun W."/>
            <person name="Li X."/>
            <person name="Schwartz D.C."/>
            <person name="Wang Y."/>
            <person name="Chen S."/>
        </authorList>
    </citation>
    <scope>NUCLEOTIDE SEQUENCE [LARGE SCALE GENOMIC DNA]</scope>
    <source>
        <strain evidence="2 3">ZZ0214-1</strain>
    </source>
</reference>
<dbReference type="AlphaFoldDB" id="A0A2G8SBV7"/>
<evidence type="ECO:0000313" key="2">
    <source>
        <dbReference type="EMBL" id="PIL31240.1"/>
    </source>
</evidence>
<gene>
    <name evidence="2" type="ORF">GSI_05938</name>
</gene>
<name>A0A2G8SBV7_9APHY</name>
<feature type="compositionally biased region" description="Acidic residues" evidence="1">
    <location>
        <begin position="414"/>
        <end position="423"/>
    </location>
</feature>
<evidence type="ECO:0000313" key="3">
    <source>
        <dbReference type="Proteomes" id="UP000230002"/>
    </source>
</evidence>
<feature type="region of interest" description="Disordered" evidence="1">
    <location>
        <begin position="410"/>
        <end position="429"/>
    </location>
</feature>
<dbReference type="EMBL" id="AYKW01000012">
    <property type="protein sequence ID" value="PIL31240.1"/>
    <property type="molecule type" value="Genomic_DNA"/>
</dbReference>
<feature type="region of interest" description="Disordered" evidence="1">
    <location>
        <begin position="359"/>
        <end position="404"/>
    </location>
</feature>
<sequence length="429" mass="48186">MPPKKRPTGRTAKKGKEKETTKPSQPGPFIYPKEHFDEALANLLYDAFKFRGSEYHLYPIYNFIIVLNCATLRHTTTSRISIAPCPQALFGVPPPAIPFGYKTAPKTDNKGEPPSQFPDFARIFVCSDIKSFPDGTVPPRDIVDFWELKALNSGFPWWHRNSSVISKGPVMADNLKQCQDQAEAGFAHNPRWTRIYALLIVGAFFTQLVWKDRPPEETLTPLEEVDVPDVSNQARRETARRPYGKIIDKLLAQIKRYEKRQAPEVVIFNAPVFDYAEKNPKDEYQPVSLSSEFLWALAQPLQLHFPDVPVEPTSWWFPKTNERPKMTAGDESLAKRYVSEAVRGKKIELLKQQARSLGHVFPGDKRPAVTPSPPVSQQDKSGRFRARGSGSRPDAPPLVTRASARAQAAAEAALADDAEDEGEWLPGVL</sequence>
<dbReference type="Proteomes" id="UP000230002">
    <property type="component" value="Unassembled WGS sequence"/>
</dbReference>
<feature type="region of interest" description="Disordered" evidence="1">
    <location>
        <begin position="1"/>
        <end position="28"/>
    </location>
</feature>